<dbReference type="InterPro" id="IPR050678">
    <property type="entry name" value="DNA_Partitioning_ATPase"/>
</dbReference>
<name>A0ABT5KN16_9BURK</name>
<sequence length="209" mass="23463">MPVILVANPKGGVGKSTLATNIAGGLAWRGHQVMLGDVDKQQSSRRWLAQRPAQLPWIQGWDFEGDLTVKPPKGVTHVVIDTPAGLDGKKLKALCKLADKIIIPLQPSMFDIQASFDFVRQLQEQEHKKHFPTLGLVGMRVKEGTLSLDQLQQFLPRMNVPLIGFLRDTQNYVQLAARGLTLWDVAPSRVERDLQQWSPLMTWLEQRDA</sequence>
<dbReference type="RefSeq" id="WP_273595426.1">
    <property type="nucleotide sequence ID" value="NZ_JAQQXS010000003.1"/>
</dbReference>
<dbReference type="InterPro" id="IPR002586">
    <property type="entry name" value="CobQ/CobB/MinD/ParA_Nub-bd_dom"/>
</dbReference>
<dbReference type="Pfam" id="PF01656">
    <property type="entry name" value="CbiA"/>
    <property type="match status" value="1"/>
</dbReference>
<evidence type="ECO:0000313" key="2">
    <source>
        <dbReference type="EMBL" id="MDC8784303.1"/>
    </source>
</evidence>
<dbReference type="CDD" id="cd02042">
    <property type="entry name" value="ParAB_family"/>
    <property type="match status" value="1"/>
</dbReference>
<dbReference type="Proteomes" id="UP001219862">
    <property type="component" value="Unassembled WGS sequence"/>
</dbReference>
<feature type="domain" description="CobQ/CobB/MinD/ParA nucleotide binding" evidence="1">
    <location>
        <begin position="4"/>
        <end position="181"/>
    </location>
</feature>
<protein>
    <submittedName>
        <fullName evidence="2">ParA family protein</fullName>
    </submittedName>
</protein>
<dbReference type="PANTHER" id="PTHR13696:SF96">
    <property type="entry name" value="COBQ_COBB_MIND_PARA NUCLEOTIDE BINDING DOMAIN-CONTAINING PROTEIN"/>
    <property type="match status" value="1"/>
</dbReference>
<reference evidence="2 3" key="1">
    <citation type="submission" date="2022-10" db="EMBL/GenBank/DDBJ databases">
        <title>paucibacter sp. hw8 Genome sequencing.</title>
        <authorList>
            <person name="Park S."/>
        </authorList>
    </citation>
    <scope>NUCLEOTIDE SEQUENCE [LARGE SCALE GENOMIC DNA]</scope>
    <source>
        <strain evidence="3">hw8</strain>
    </source>
</reference>
<dbReference type="EMBL" id="JAQQXS010000003">
    <property type="protein sequence ID" value="MDC8784303.1"/>
    <property type="molecule type" value="Genomic_DNA"/>
</dbReference>
<dbReference type="Gene3D" id="3.40.50.300">
    <property type="entry name" value="P-loop containing nucleotide triphosphate hydrolases"/>
    <property type="match status" value="1"/>
</dbReference>
<comment type="caution">
    <text evidence="2">The sequence shown here is derived from an EMBL/GenBank/DDBJ whole genome shotgun (WGS) entry which is preliminary data.</text>
</comment>
<dbReference type="PANTHER" id="PTHR13696">
    <property type="entry name" value="P-LOOP CONTAINING NUCLEOSIDE TRIPHOSPHATE HYDROLASE"/>
    <property type="match status" value="1"/>
</dbReference>
<gene>
    <name evidence="2" type="ORF">PRZ01_03735</name>
</gene>
<proteinExistence type="predicted"/>
<evidence type="ECO:0000259" key="1">
    <source>
        <dbReference type="Pfam" id="PF01656"/>
    </source>
</evidence>
<evidence type="ECO:0000313" key="3">
    <source>
        <dbReference type="Proteomes" id="UP001219862"/>
    </source>
</evidence>
<dbReference type="SUPFAM" id="SSF52540">
    <property type="entry name" value="P-loop containing nucleoside triphosphate hydrolases"/>
    <property type="match status" value="1"/>
</dbReference>
<accession>A0ABT5KN16</accession>
<dbReference type="PIRSF" id="PIRSF009320">
    <property type="entry name" value="Nuc_binding_HP_1000"/>
    <property type="match status" value="1"/>
</dbReference>
<organism evidence="2 3">
    <name type="scientific">Roseateles koreensis</name>
    <dbReference type="NCBI Taxonomy" id="2987526"/>
    <lineage>
        <taxon>Bacteria</taxon>
        <taxon>Pseudomonadati</taxon>
        <taxon>Pseudomonadota</taxon>
        <taxon>Betaproteobacteria</taxon>
        <taxon>Burkholderiales</taxon>
        <taxon>Sphaerotilaceae</taxon>
        <taxon>Roseateles</taxon>
    </lineage>
</organism>
<keyword evidence="3" id="KW-1185">Reference proteome</keyword>
<dbReference type="InterPro" id="IPR027417">
    <property type="entry name" value="P-loop_NTPase"/>
</dbReference>